<dbReference type="Pfam" id="PF00102">
    <property type="entry name" value="Y_phosphatase"/>
    <property type="match status" value="2"/>
</dbReference>
<evidence type="ECO:0000256" key="9">
    <source>
        <dbReference type="ARBA" id="ARBA00023180"/>
    </source>
</evidence>
<keyword evidence="9" id="KW-0325">Glycoprotein</keyword>
<dbReference type="PROSITE" id="PS00383">
    <property type="entry name" value="TYR_PHOSPHATASE_1"/>
    <property type="match status" value="1"/>
</dbReference>
<dbReference type="InterPro" id="IPR036116">
    <property type="entry name" value="FN3_sf"/>
</dbReference>
<evidence type="ECO:0000256" key="8">
    <source>
        <dbReference type="ARBA" id="ARBA00023136"/>
    </source>
</evidence>
<dbReference type="Pfam" id="PF00041">
    <property type="entry name" value="fn3"/>
    <property type="match status" value="1"/>
</dbReference>
<keyword evidence="6" id="KW-0904">Protein phosphatase</keyword>
<dbReference type="CDD" id="cd14549">
    <property type="entry name" value="R5-PTPc-1"/>
    <property type="match status" value="1"/>
</dbReference>
<protein>
    <recommendedName>
        <fullName evidence="2">protein-tyrosine-phosphatase</fullName>
        <ecNumber evidence="2">3.1.3.48</ecNumber>
    </recommendedName>
</protein>
<feature type="chain" id="PRO_5039909161" description="protein-tyrosine-phosphatase" evidence="12">
    <location>
        <begin position="17"/>
        <end position="1017"/>
    </location>
</feature>
<dbReference type="GO" id="GO:0004725">
    <property type="term" value="F:protein tyrosine phosphatase activity"/>
    <property type="evidence" value="ECO:0007669"/>
    <property type="project" value="UniProtKB-EC"/>
</dbReference>
<keyword evidence="3 11" id="KW-0812">Transmembrane</keyword>
<comment type="caution">
    <text evidence="16">The sequence shown here is derived from an EMBL/GenBank/DDBJ whole genome shotgun (WGS) entry which is preliminary data.</text>
</comment>
<evidence type="ECO:0000256" key="1">
    <source>
        <dbReference type="ARBA" id="ARBA00004479"/>
    </source>
</evidence>
<dbReference type="EMBL" id="JADBJN010000003">
    <property type="protein sequence ID" value="KAG5673471.1"/>
    <property type="molecule type" value="Genomic_DNA"/>
</dbReference>
<dbReference type="Gene3D" id="3.90.190.10">
    <property type="entry name" value="Protein tyrosine phosphatase superfamily"/>
    <property type="match status" value="2"/>
</dbReference>
<dbReference type="SMART" id="SM00404">
    <property type="entry name" value="PTPc_motif"/>
    <property type="match status" value="2"/>
</dbReference>
<dbReference type="SMART" id="SM00060">
    <property type="entry name" value="FN3"/>
    <property type="match status" value="2"/>
</dbReference>
<dbReference type="FunFam" id="3.90.190.10:FF:000009">
    <property type="entry name" value="Receptor-type tyrosine-protein phosphatase beta"/>
    <property type="match status" value="1"/>
</dbReference>
<dbReference type="GO" id="GO:0048666">
    <property type="term" value="P:neuron development"/>
    <property type="evidence" value="ECO:0007669"/>
    <property type="project" value="UniProtKB-ARBA"/>
</dbReference>
<evidence type="ECO:0000313" key="17">
    <source>
        <dbReference type="Proteomes" id="UP001107558"/>
    </source>
</evidence>
<accession>A0A9J6BUA2</accession>
<dbReference type="GO" id="GO:0009653">
    <property type="term" value="P:anatomical structure morphogenesis"/>
    <property type="evidence" value="ECO:0007669"/>
    <property type="project" value="UniProtKB-ARBA"/>
</dbReference>
<keyword evidence="4 12" id="KW-0732">Signal</keyword>
<dbReference type="PROSITE" id="PS50055">
    <property type="entry name" value="TYR_PHOSPHATASE_PTP"/>
    <property type="match status" value="2"/>
</dbReference>
<dbReference type="PANTHER" id="PTHR19134:SF540">
    <property type="entry name" value="TYROSINE-PROTEIN PHOSPHATASE 99A"/>
    <property type="match status" value="1"/>
</dbReference>
<evidence type="ECO:0000256" key="2">
    <source>
        <dbReference type="ARBA" id="ARBA00013064"/>
    </source>
</evidence>
<dbReference type="Proteomes" id="UP001107558">
    <property type="component" value="Chromosome 3"/>
</dbReference>
<dbReference type="InterPro" id="IPR050348">
    <property type="entry name" value="Protein-Tyr_Phosphatase"/>
</dbReference>
<dbReference type="PANTHER" id="PTHR19134">
    <property type="entry name" value="RECEPTOR-TYPE TYROSINE-PROTEIN PHOSPHATASE"/>
    <property type="match status" value="1"/>
</dbReference>
<dbReference type="OrthoDB" id="6022401at2759"/>
<comment type="subcellular location">
    <subcellularLocation>
        <location evidence="1">Membrane</location>
        <topology evidence="1">Single-pass type I membrane protein</topology>
    </subcellularLocation>
</comment>
<evidence type="ECO:0000256" key="12">
    <source>
        <dbReference type="SAM" id="SignalP"/>
    </source>
</evidence>
<organism evidence="16 17">
    <name type="scientific">Polypedilum vanderplanki</name>
    <name type="common">Sleeping chironomid midge</name>
    <dbReference type="NCBI Taxonomy" id="319348"/>
    <lineage>
        <taxon>Eukaryota</taxon>
        <taxon>Metazoa</taxon>
        <taxon>Ecdysozoa</taxon>
        <taxon>Arthropoda</taxon>
        <taxon>Hexapoda</taxon>
        <taxon>Insecta</taxon>
        <taxon>Pterygota</taxon>
        <taxon>Neoptera</taxon>
        <taxon>Endopterygota</taxon>
        <taxon>Diptera</taxon>
        <taxon>Nematocera</taxon>
        <taxon>Chironomoidea</taxon>
        <taxon>Chironomidae</taxon>
        <taxon>Chironominae</taxon>
        <taxon>Polypedilum</taxon>
        <taxon>Polypedilum</taxon>
    </lineage>
</organism>
<dbReference type="GO" id="GO:0016020">
    <property type="term" value="C:membrane"/>
    <property type="evidence" value="ECO:0007669"/>
    <property type="project" value="UniProtKB-SubCell"/>
</dbReference>
<keyword evidence="7 11" id="KW-1133">Transmembrane helix</keyword>
<reference evidence="16" key="1">
    <citation type="submission" date="2021-03" db="EMBL/GenBank/DDBJ databases">
        <title>Chromosome level genome of the anhydrobiotic midge Polypedilum vanderplanki.</title>
        <authorList>
            <person name="Yoshida Y."/>
            <person name="Kikawada T."/>
            <person name="Gusev O."/>
        </authorList>
    </citation>
    <scope>NUCLEOTIDE SEQUENCE</scope>
    <source>
        <strain evidence="16">NIAS01</strain>
        <tissue evidence="16">Whole body or cell culture</tissue>
    </source>
</reference>
<feature type="transmembrane region" description="Helical" evidence="11">
    <location>
        <begin position="307"/>
        <end position="330"/>
    </location>
</feature>
<gene>
    <name evidence="16" type="ORF">PVAND_003516</name>
</gene>
<dbReference type="PROSITE" id="PS50056">
    <property type="entry name" value="TYR_PHOSPHATASE_2"/>
    <property type="match status" value="1"/>
</dbReference>
<keyword evidence="8 11" id="KW-0472">Membrane</keyword>
<dbReference type="AlphaFoldDB" id="A0A9J6BUA2"/>
<evidence type="ECO:0000259" key="15">
    <source>
        <dbReference type="PROSITE" id="PS50853"/>
    </source>
</evidence>
<keyword evidence="17" id="KW-1185">Reference proteome</keyword>
<dbReference type="CDD" id="cd00063">
    <property type="entry name" value="FN3"/>
    <property type="match status" value="2"/>
</dbReference>
<evidence type="ECO:0000313" key="16">
    <source>
        <dbReference type="EMBL" id="KAG5673471.1"/>
    </source>
</evidence>
<feature type="domain" description="Fibronectin type-III" evidence="15">
    <location>
        <begin position="82"/>
        <end position="182"/>
    </location>
</feature>
<proteinExistence type="predicted"/>
<evidence type="ECO:0000256" key="6">
    <source>
        <dbReference type="ARBA" id="ARBA00022912"/>
    </source>
</evidence>
<dbReference type="SMART" id="SM00194">
    <property type="entry name" value="PTPc"/>
    <property type="match status" value="2"/>
</dbReference>
<sequence length="1017" mass="116570">MEALFIGLFIMLTVCASSSHSLESTQSPLDVIRNQGILSSSSSILNDKIIIPPPLKEIRLNITLNSDDNEKEAIDADMVPSQPRNVTVHEITSSSINISWLEPEKPNGPNIMYRIYYTFLNQTLLAMPKNDPTNGMKTETGVHHYTLRKLKPFTEYKIVVVAITPRYDGNASAPITIKTDVAAPSPPIVSNLACQKDGTIYVKWKRPTLYYNTIDFYIISFKASPWDYYRQFQINSSAEHIEIELKIPNLTMNEIYEVKLQAATLSIYNQNKLQISESTIPRKIDLQPNCEHIEPSRRKGFAHNYDFTFVATIALCSFGLTIIVMVFLLWRKCFHSNYYYLDDPNQSQSSTPSVDLEAPINVNGEIHYPISIEDFPKHVAQLHTDGDIGFSREYEIIQNESIVEEHSSEFSQHSDNKAKNRYLNIIAYDHSRVKLFKTAGQKKESDYINANFIDGYRQSRAFIGTQGPLTNTFEAFWLMIWQQRVAIIVMITNLVERGRRKCDMYWPREGTETYGVIQVKLVKEEVMATYTIRTFQIRHTKLKKKKQFSAEKYVYQYHYSAWPDHGTPDHALPVLDFVRKSSSANPKDAGPIVVHCSAGVGRTGTYIVLDAMLKQIEHKRLLNVFGFLRHIRTQRNFLVQTEEQYIFIHDALAEAISCYDTNLTTDQIASREHDIEYINDQFKLITAFVPKDIHITSATKQVNQVKNRMIYPLEGSRAHLTPKPGMDGTDYINATWLFGFRRLRDFIITQHPLSNTIKDFWQMIMDHQVQTVVCLSTIDDVSFLQFWPNENETIENEYYRLQLSTEGDDEQYDYVIKRFKIQSIQDGTENDVRMLYNPDWPNLNNPTCLYDFLVKMHERCDNYRNGPIVVVDRYGGAEAATLCVVSSLTHQLECDKTANIYMYTKLYHNKRPGIWSSPNDIALIYKILAAYPSGFEILKHTALKTEFDDSLVTATPDLYSKTPDLFSKICSNGSISNHLSNGNGNTIIVKMKTDGENGDLSAVVVTSETIDNLMLTK</sequence>
<feature type="signal peptide" evidence="12">
    <location>
        <begin position="1"/>
        <end position="16"/>
    </location>
</feature>
<evidence type="ECO:0000256" key="10">
    <source>
        <dbReference type="ARBA" id="ARBA00051722"/>
    </source>
</evidence>
<dbReference type="PROSITE" id="PS50853">
    <property type="entry name" value="FN3"/>
    <property type="match status" value="2"/>
</dbReference>
<evidence type="ECO:0000256" key="4">
    <source>
        <dbReference type="ARBA" id="ARBA00022729"/>
    </source>
</evidence>
<dbReference type="EC" id="3.1.3.48" evidence="2"/>
<evidence type="ECO:0000256" key="3">
    <source>
        <dbReference type="ARBA" id="ARBA00022692"/>
    </source>
</evidence>
<evidence type="ECO:0000256" key="11">
    <source>
        <dbReference type="SAM" id="Phobius"/>
    </source>
</evidence>
<dbReference type="SUPFAM" id="SSF52799">
    <property type="entry name" value="(Phosphotyrosine protein) phosphatases II"/>
    <property type="match status" value="2"/>
</dbReference>
<feature type="domain" description="Fibronectin type-III" evidence="15">
    <location>
        <begin position="183"/>
        <end position="283"/>
    </location>
</feature>
<comment type="catalytic activity">
    <reaction evidence="10">
        <text>O-phospho-L-tyrosyl-[protein] + H2O = L-tyrosyl-[protein] + phosphate</text>
        <dbReference type="Rhea" id="RHEA:10684"/>
        <dbReference type="Rhea" id="RHEA-COMP:10136"/>
        <dbReference type="Rhea" id="RHEA-COMP:20101"/>
        <dbReference type="ChEBI" id="CHEBI:15377"/>
        <dbReference type="ChEBI" id="CHEBI:43474"/>
        <dbReference type="ChEBI" id="CHEBI:46858"/>
        <dbReference type="ChEBI" id="CHEBI:61978"/>
        <dbReference type="EC" id="3.1.3.48"/>
    </reaction>
</comment>
<dbReference type="SUPFAM" id="SSF49265">
    <property type="entry name" value="Fibronectin type III"/>
    <property type="match status" value="1"/>
</dbReference>
<dbReference type="InterPro" id="IPR000387">
    <property type="entry name" value="Tyr_Pase_dom"/>
</dbReference>
<dbReference type="Gene3D" id="2.60.40.10">
    <property type="entry name" value="Immunoglobulins"/>
    <property type="match status" value="2"/>
</dbReference>
<dbReference type="InterPro" id="IPR013783">
    <property type="entry name" value="Ig-like_fold"/>
</dbReference>
<keyword evidence="5" id="KW-0378">Hydrolase</keyword>
<feature type="domain" description="Tyrosine specific protein phosphatases" evidence="14">
    <location>
        <begin position="572"/>
        <end position="646"/>
    </location>
</feature>
<evidence type="ECO:0000259" key="14">
    <source>
        <dbReference type="PROSITE" id="PS50056"/>
    </source>
</evidence>
<dbReference type="InterPro" id="IPR029021">
    <property type="entry name" value="Prot-tyrosine_phosphatase-like"/>
</dbReference>
<feature type="domain" description="Tyrosine-protein phosphatase" evidence="13">
    <location>
        <begin position="390"/>
        <end position="655"/>
    </location>
</feature>
<dbReference type="InterPro" id="IPR000242">
    <property type="entry name" value="PTP_cat"/>
</dbReference>
<evidence type="ECO:0000256" key="7">
    <source>
        <dbReference type="ARBA" id="ARBA00022989"/>
    </source>
</evidence>
<feature type="domain" description="Tyrosine-protein phosphatase" evidence="13">
    <location>
        <begin position="678"/>
        <end position="931"/>
    </location>
</feature>
<dbReference type="InterPro" id="IPR003595">
    <property type="entry name" value="Tyr_Pase_cat"/>
</dbReference>
<dbReference type="PRINTS" id="PR00700">
    <property type="entry name" value="PRTYPHPHTASE"/>
</dbReference>
<dbReference type="InterPro" id="IPR016130">
    <property type="entry name" value="Tyr_Pase_AS"/>
</dbReference>
<dbReference type="InterPro" id="IPR003961">
    <property type="entry name" value="FN3_dom"/>
</dbReference>
<evidence type="ECO:0000259" key="13">
    <source>
        <dbReference type="PROSITE" id="PS50055"/>
    </source>
</evidence>
<evidence type="ECO:0000256" key="5">
    <source>
        <dbReference type="ARBA" id="ARBA00022801"/>
    </source>
</evidence>
<name>A0A9J6BUA2_POLVA</name>
<dbReference type="FunFam" id="3.90.190.10:FF:000013">
    <property type="entry name" value="receptor-type tyrosine-protein phosphatase zeta isoform X1"/>
    <property type="match status" value="1"/>
</dbReference>